<dbReference type="Gene3D" id="1.20.120.160">
    <property type="entry name" value="HPT domain"/>
    <property type="match status" value="1"/>
</dbReference>
<dbReference type="GO" id="GO:0016301">
    <property type="term" value="F:kinase activity"/>
    <property type="evidence" value="ECO:0007669"/>
    <property type="project" value="UniProtKB-KW"/>
</dbReference>
<feature type="modified residue" description="Phosphohistidine" evidence="14">
    <location>
        <position position="708"/>
    </location>
</feature>
<keyword evidence="6 15" id="KW-0597">Phosphoprotein</keyword>
<keyword evidence="7" id="KW-0808">Transferase</keyword>
<dbReference type="EMBL" id="JAUSWH010000011">
    <property type="protein sequence ID" value="MDQ0456883.1"/>
    <property type="molecule type" value="Genomic_DNA"/>
</dbReference>
<dbReference type="PROSITE" id="PS50109">
    <property type="entry name" value="HIS_KIN"/>
    <property type="match status" value="1"/>
</dbReference>
<evidence type="ECO:0000256" key="14">
    <source>
        <dbReference type="PROSITE-ProRule" id="PRU00110"/>
    </source>
</evidence>
<keyword evidence="9 20" id="KW-0418">Kinase</keyword>
<dbReference type="SUPFAM" id="SSF55874">
    <property type="entry name" value="ATPase domain of HSP90 chaperone/DNA topoisomerase II/histidine kinase"/>
    <property type="match status" value="1"/>
</dbReference>
<dbReference type="CDD" id="cd16922">
    <property type="entry name" value="HATPase_EvgS-ArcB-TorS-like"/>
    <property type="match status" value="1"/>
</dbReference>
<accession>A0ABU0IF61</accession>
<feature type="transmembrane region" description="Helical" evidence="16">
    <location>
        <begin position="20"/>
        <end position="37"/>
    </location>
</feature>
<dbReference type="Pfam" id="PF00072">
    <property type="entry name" value="Response_reg"/>
    <property type="match status" value="1"/>
</dbReference>
<feature type="domain" description="Response regulatory" evidence="18">
    <location>
        <begin position="497"/>
        <end position="614"/>
    </location>
</feature>
<proteinExistence type="predicted"/>
<dbReference type="InterPro" id="IPR036641">
    <property type="entry name" value="HPT_dom_sf"/>
</dbReference>
<evidence type="ECO:0000256" key="11">
    <source>
        <dbReference type="ARBA" id="ARBA00022989"/>
    </source>
</evidence>
<dbReference type="SUPFAM" id="SSF47226">
    <property type="entry name" value="Histidine-containing phosphotransfer domain, HPT domain"/>
    <property type="match status" value="1"/>
</dbReference>
<name>A0ABU0IF61_9HYPH</name>
<keyword evidence="4" id="KW-1003">Cell membrane</keyword>
<keyword evidence="21" id="KW-1185">Reference proteome</keyword>
<evidence type="ECO:0000256" key="1">
    <source>
        <dbReference type="ARBA" id="ARBA00000085"/>
    </source>
</evidence>
<comment type="subcellular location">
    <subcellularLocation>
        <location evidence="2">Cell inner membrane</location>
        <topology evidence="2">Multi-pass membrane protein</topology>
    </subcellularLocation>
</comment>
<reference evidence="20 21" key="1">
    <citation type="submission" date="2023-07" db="EMBL/GenBank/DDBJ databases">
        <title>Genomic Encyclopedia of Type Strains, Phase IV (KMG-IV): sequencing the most valuable type-strain genomes for metagenomic binning, comparative biology and taxonomic classification.</title>
        <authorList>
            <person name="Goeker M."/>
        </authorList>
    </citation>
    <scope>NUCLEOTIDE SEQUENCE [LARGE SCALE GENOMIC DNA]</scope>
    <source>
        <strain evidence="20 21">DSM 100301</strain>
    </source>
</reference>
<evidence type="ECO:0000259" key="18">
    <source>
        <dbReference type="PROSITE" id="PS50110"/>
    </source>
</evidence>
<dbReference type="SUPFAM" id="SSF47384">
    <property type="entry name" value="Homodimeric domain of signal transducing histidine kinase"/>
    <property type="match status" value="1"/>
</dbReference>
<keyword evidence="13 16" id="KW-0472">Membrane</keyword>
<dbReference type="Gene3D" id="3.30.565.10">
    <property type="entry name" value="Histidine kinase-like ATPase, C-terminal domain"/>
    <property type="match status" value="1"/>
</dbReference>
<dbReference type="Pfam" id="PF02518">
    <property type="entry name" value="HATPase_c"/>
    <property type="match status" value="1"/>
</dbReference>
<dbReference type="InterPro" id="IPR001789">
    <property type="entry name" value="Sig_transdc_resp-reg_receiver"/>
</dbReference>
<dbReference type="SMART" id="SM00448">
    <property type="entry name" value="REC"/>
    <property type="match status" value="1"/>
</dbReference>
<feature type="domain" description="Histidine kinase" evidence="17">
    <location>
        <begin position="253"/>
        <end position="474"/>
    </location>
</feature>
<dbReference type="PROSITE" id="PS50894">
    <property type="entry name" value="HPT"/>
    <property type="match status" value="1"/>
</dbReference>
<keyword evidence="11 16" id="KW-1133">Transmembrane helix</keyword>
<organism evidence="20 21">
    <name type="scientific">Rhizobium paknamense</name>
    <dbReference type="NCBI Taxonomy" id="1206817"/>
    <lineage>
        <taxon>Bacteria</taxon>
        <taxon>Pseudomonadati</taxon>
        <taxon>Pseudomonadota</taxon>
        <taxon>Alphaproteobacteria</taxon>
        <taxon>Hyphomicrobiales</taxon>
        <taxon>Rhizobiaceae</taxon>
        <taxon>Rhizobium/Agrobacterium group</taxon>
        <taxon>Rhizobium</taxon>
    </lineage>
</organism>
<evidence type="ECO:0000256" key="12">
    <source>
        <dbReference type="ARBA" id="ARBA00023012"/>
    </source>
</evidence>
<protein>
    <recommendedName>
        <fullName evidence="3">histidine kinase</fullName>
        <ecNumber evidence="3">2.7.13.3</ecNumber>
    </recommendedName>
</protein>
<dbReference type="Gene3D" id="1.10.287.130">
    <property type="match status" value="1"/>
</dbReference>
<evidence type="ECO:0000256" key="3">
    <source>
        <dbReference type="ARBA" id="ARBA00012438"/>
    </source>
</evidence>
<comment type="catalytic activity">
    <reaction evidence="1">
        <text>ATP + protein L-histidine = ADP + protein N-phospho-L-histidine.</text>
        <dbReference type="EC" id="2.7.13.3"/>
    </reaction>
</comment>
<evidence type="ECO:0000256" key="10">
    <source>
        <dbReference type="ARBA" id="ARBA00022840"/>
    </source>
</evidence>
<dbReference type="Proteomes" id="UP001235269">
    <property type="component" value="Unassembled WGS sequence"/>
</dbReference>
<keyword evidence="5" id="KW-0997">Cell inner membrane</keyword>
<dbReference type="InterPro" id="IPR005467">
    <property type="entry name" value="His_kinase_dom"/>
</dbReference>
<dbReference type="SMART" id="SM00387">
    <property type="entry name" value="HATPase_c"/>
    <property type="match status" value="1"/>
</dbReference>
<evidence type="ECO:0000256" key="4">
    <source>
        <dbReference type="ARBA" id="ARBA00022475"/>
    </source>
</evidence>
<keyword evidence="10" id="KW-0547">Nucleotide-binding</keyword>
<keyword evidence="10" id="KW-0067">ATP-binding</keyword>
<dbReference type="CDD" id="cd00082">
    <property type="entry name" value="HisKA"/>
    <property type="match status" value="1"/>
</dbReference>
<dbReference type="InterPro" id="IPR036890">
    <property type="entry name" value="HATPase_C_sf"/>
</dbReference>
<dbReference type="InterPro" id="IPR003594">
    <property type="entry name" value="HATPase_dom"/>
</dbReference>
<evidence type="ECO:0000259" key="17">
    <source>
        <dbReference type="PROSITE" id="PS50109"/>
    </source>
</evidence>
<dbReference type="RefSeq" id="WP_307159070.1">
    <property type="nucleotide sequence ID" value="NZ_JAUSWH010000011.1"/>
</dbReference>
<evidence type="ECO:0000256" key="9">
    <source>
        <dbReference type="ARBA" id="ARBA00022777"/>
    </source>
</evidence>
<dbReference type="PANTHER" id="PTHR43047">
    <property type="entry name" value="TWO-COMPONENT HISTIDINE PROTEIN KINASE"/>
    <property type="match status" value="1"/>
</dbReference>
<evidence type="ECO:0000259" key="19">
    <source>
        <dbReference type="PROSITE" id="PS50894"/>
    </source>
</evidence>
<evidence type="ECO:0000256" key="8">
    <source>
        <dbReference type="ARBA" id="ARBA00022692"/>
    </source>
</evidence>
<dbReference type="SUPFAM" id="SSF52172">
    <property type="entry name" value="CheY-like"/>
    <property type="match status" value="1"/>
</dbReference>
<evidence type="ECO:0000256" key="15">
    <source>
        <dbReference type="PROSITE-ProRule" id="PRU00169"/>
    </source>
</evidence>
<sequence>MILPTRPGFDRRPPQPKTTLILHILSAVLLVTFLLLFKDVSDRFRLLYDDVRENAVWSAYQLDREARTVNHTLADVRRLQSPDAQALSGLSLRYDILVSRNKLMRESRFGDYFRDNRSVADSLNAIDRIISGLQPRFDAMAAGKLPSTADIAFLSDELTTLSQKTEALLIYTNTYVADERSGIRATMIELERTSAIMLALLLLSVIFLVVTLRRQLQAARIAGQRLEVVTRELSDAYEAADAGNRAKSQFMATMGHEIRTPLNAILGMAELLEYSELPRDAMVSVKTIRSSGEALLEVINEILDYSKIEHGKLELEERAVDISGLVEGTVAIMQGRAVDQGNELVLDIPVSLDALYVRTDPTRLRQVLLNLLSNAVKFTRNGFVTLRLREFYRGSALMLRFEVEDTGIGIDEAGLAKLFKPFSQVDASISRKYGGTGLGLTICKQIVEKLGGELGMSSTVGVGSIFWFELPVIAADKGEVRQKRCRSLPDEDFPHLKILVVEDNKVNQQVASRFLEKLGQDVVLANDGSEAVAMTEEQAFDLILMDMQMPIMDGIEATREIIARGGPSALTPIVAMTANASDDDRRRCRAAGMVGFESKPVTMDRLRDVILAFAPAEPAAGDEPHTGQEDIFDMSMAGRGAKPLTLEDHLNELNGLDSARYEELVEALGEDVYQELIESFFNDADMLIGELNRALARGNPQEIDRVLHTIKGAAINVGLSDIAGQAHALRASQPTVTDIHRLHRQIEEMKMKLVA</sequence>
<dbReference type="Pfam" id="PF01627">
    <property type="entry name" value="Hpt"/>
    <property type="match status" value="1"/>
</dbReference>
<keyword evidence="12" id="KW-0902">Two-component regulatory system</keyword>
<feature type="transmembrane region" description="Helical" evidence="16">
    <location>
        <begin position="194"/>
        <end position="212"/>
    </location>
</feature>
<dbReference type="PROSITE" id="PS50110">
    <property type="entry name" value="RESPONSE_REGULATORY"/>
    <property type="match status" value="1"/>
</dbReference>
<gene>
    <name evidence="20" type="ORF">QO005_003228</name>
</gene>
<comment type="caution">
    <text evidence="20">The sequence shown here is derived from an EMBL/GenBank/DDBJ whole genome shotgun (WGS) entry which is preliminary data.</text>
</comment>
<feature type="modified residue" description="4-aspartylphosphate" evidence="15">
    <location>
        <position position="546"/>
    </location>
</feature>
<dbReference type="Gene3D" id="3.40.50.2300">
    <property type="match status" value="1"/>
</dbReference>
<feature type="domain" description="HPt" evidence="19">
    <location>
        <begin position="669"/>
        <end position="755"/>
    </location>
</feature>
<evidence type="ECO:0000256" key="6">
    <source>
        <dbReference type="ARBA" id="ARBA00022553"/>
    </source>
</evidence>
<dbReference type="SMART" id="SM00073">
    <property type="entry name" value="HPT"/>
    <property type="match status" value="1"/>
</dbReference>
<dbReference type="InterPro" id="IPR003661">
    <property type="entry name" value="HisK_dim/P_dom"/>
</dbReference>
<evidence type="ECO:0000256" key="16">
    <source>
        <dbReference type="SAM" id="Phobius"/>
    </source>
</evidence>
<dbReference type="CDD" id="cd17546">
    <property type="entry name" value="REC_hyHK_CKI1_RcsC-like"/>
    <property type="match status" value="1"/>
</dbReference>
<dbReference type="EC" id="2.7.13.3" evidence="3"/>
<evidence type="ECO:0000313" key="21">
    <source>
        <dbReference type="Proteomes" id="UP001235269"/>
    </source>
</evidence>
<evidence type="ECO:0000256" key="7">
    <source>
        <dbReference type="ARBA" id="ARBA00022679"/>
    </source>
</evidence>
<evidence type="ECO:0000256" key="5">
    <source>
        <dbReference type="ARBA" id="ARBA00022519"/>
    </source>
</evidence>
<evidence type="ECO:0000256" key="2">
    <source>
        <dbReference type="ARBA" id="ARBA00004429"/>
    </source>
</evidence>
<dbReference type="InterPro" id="IPR036097">
    <property type="entry name" value="HisK_dim/P_sf"/>
</dbReference>
<dbReference type="PANTHER" id="PTHR43047:SF71">
    <property type="entry name" value="HISTIDINE KINASE CONTAINING CHEY-HOMOLOGOUS RECEIVER DOMAIN-RELATED"/>
    <property type="match status" value="1"/>
</dbReference>
<evidence type="ECO:0000313" key="20">
    <source>
        <dbReference type="EMBL" id="MDQ0456883.1"/>
    </source>
</evidence>
<dbReference type="SMART" id="SM00388">
    <property type="entry name" value="HisKA"/>
    <property type="match status" value="1"/>
</dbReference>
<dbReference type="CDD" id="cd00088">
    <property type="entry name" value="HPT"/>
    <property type="match status" value="1"/>
</dbReference>
<dbReference type="PRINTS" id="PR00344">
    <property type="entry name" value="BCTRLSENSOR"/>
</dbReference>
<dbReference type="InterPro" id="IPR008207">
    <property type="entry name" value="Sig_transdc_His_kin_Hpt_dom"/>
</dbReference>
<dbReference type="InterPro" id="IPR004358">
    <property type="entry name" value="Sig_transdc_His_kin-like_C"/>
</dbReference>
<evidence type="ECO:0000256" key="13">
    <source>
        <dbReference type="ARBA" id="ARBA00023136"/>
    </source>
</evidence>
<dbReference type="InterPro" id="IPR011006">
    <property type="entry name" value="CheY-like_superfamily"/>
</dbReference>
<keyword evidence="8 16" id="KW-0812">Transmembrane</keyword>
<dbReference type="Pfam" id="PF00512">
    <property type="entry name" value="HisKA"/>
    <property type="match status" value="1"/>
</dbReference>